<dbReference type="PANTHER" id="PTHR11709:SF394">
    <property type="entry name" value="FI03373P-RELATED"/>
    <property type="match status" value="1"/>
</dbReference>
<sequence length="366" mass="39236">MPFPQRPGAAIARRLRAPHSRVLRFVVLGSVVGLTAAAAVGPVRSAVSAAEPVNVEQAAVTQLLQRPLGTAFGQQSQAEADLGDGTTLAAWELKNGVKEFHLTAAPLTWETEPGRTKQALAFNGHVPGPVIRVNQGDKVRIVVKNDMAKPTAVHWHGMELPNDQDGVPMLTQPDIEPGQSFTYEWTAVSTGTHWYHSHEDGDQEGRGLYGALEVVPTLGDIPAERDVRIMTGDGPLGFVFNGKSYPATTSIAAKVGERVHIRLIGTGPEMFHAIHIHGGYFTVVAQDGRPLAVPQEMDTVTLGIGQTFDLIWVPVRTGKWMIHCHVFSHSEVSTGMTGMVTIADVHPATIGLPGLPGVTESPSQHN</sequence>
<keyword evidence="7" id="KW-1185">Reference proteome</keyword>
<dbReference type="InterPro" id="IPR011707">
    <property type="entry name" value="Cu-oxidase-like_N"/>
</dbReference>
<dbReference type="RefSeq" id="WP_020646340.1">
    <property type="nucleotide sequence ID" value="NZ_QHHU01000001.1"/>
</dbReference>
<protein>
    <submittedName>
        <fullName evidence="6">Copper oxidase</fullName>
    </submittedName>
</protein>
<comment type="caution">
    <text evidence="6">The sequence shown here is derived from an EMBL/GenBank/DDBJ whole genome shotgun (WGS) entry which is preliminary data.</text>
</comment>
<keyword evidence="3" id="KW-0186">Copper</keyword>
<evidence type="ECO:0000256" key="2">
    <source>
        <dbReference type="ARBA" id="ARBA00023002"/>
    </source>
</evidence>
<evidence type="ECO:0000259" key="5">
    <source>
        <dbReference type="Pfam" id="PF07732"/>
    </source>
</evidence>
<dbReference type="Pfam" id="PF07732">
    <property type="entry name" value="Cu-oxidase_3"/>
    <property type="match status" value="1"/>
</dbReference>
<keyword evidence="2" id="KW-0560">Oxidoreductase</keyword>
<evidence type="ECO:0000256" key="1">
    <source>
        <dbReference type="ARBA" id="ARBA00022723"/>
    </source>
</evidence>
<evidence type="ECO:0000313" key="7">
    <source>
        <dbReference type="Proteomes" id="UP000286716"/>
    </source>
</evidence>
<dbReference type="Proteomes" id="UP000286716">
    <property type="component" value="Unassembled WGS sequence"/>
</dbReference>
<evidence type="ECO:0000256" key="3">
    <source>
        <dbReference type="ARBA" id="ARBA00023008"/>
    </source>
</evidence>
<accession>A0A428X613</accession>
<dbReference type="GO" id="GO:0016491">
    <property type="term" value="F:oxidoreductase activity"/>
    <property type="evidence" value="ECO:0007669"/>
    <property type="project" value="UniProtKB-KW"/>
</dbReference>
<reference evidence="6 7" key="1">
    <citation type="submission" date="2018-05" db="EMBL/GenBank/DDBJ databases">
        <title>Evolution of GPA BGCs.</title>
        <authorList>
            <person name="Waglechner N."/>
            <person name="Wright G.D."/>
        </authorList>
    </citation>
    <scope>NUCLEOTIDE SEQUENCE [LARGE SCALE GENOMIC DNA]</scope>
    <source>
        <strain evidence="6 7">DSM 5908</strain>
    </source>
</reference>
<dbReference type="SUPFAM" id="SSF49503">
    <property type="entry name" value="Cupredoxins"/>
    <property type="match status" value="2"/>
</dbReference>
<proteinExistence type="predicted"/>
<dbReference type="InterPro" id="IPR008972">
    <property type="entry name" value="Cupredoxin"/>
</dbReference>
<dbReference type="Gene3D" id="2.60.40.420">
    <property type="entry name" value="Cupredoxins - blue copper proteins"/>
    <property type="match status" value="2"/>
</dbReference>
<feature type="domain" description="Plastocyanin-like" evidence="4">
    <location>
        <begin position="232"/>
        <end position="340"/>
    </location>
</feature>
<name>A0A428X613_AMYBA</name>
<dbReference type="PANTHER" id="PTHR11709">
    <property type="entry name" value="MULTI-COPPER OXIDASE"/>
    <property type="match status" value="1"/>
</dbReference>
<dbReference type="GO" id="GO:0005507">
    <property type="term" value="F:copper ion binding"/>
    <property type="evidence" value="ECO:0007669"/>
    <property type="project" value="InterPro"/>
</dbReference>
<gene>
    <name evidence="6" type="ORF">DMA12_01070</name>
</gene>
<feature type="domain" description="Plastocyanin-like" evidence="5">
    <location>
        <begin position="108"/>
        <end position="215"/>
    </location>
</feature>
<dbReference type="InterPro" id="IPR045087">
    <property type="entry name" value="Cu-oxidase_fam"/>
</dbReference>
<dbReference type="AlphaFoldDB" id="A0A428X613"/>
<evidence type="ECO:0000259" key="4">
    <source>
        <dbReference type="Pfam" id="PF07731"/>
    </source>
</evidence>
<dbReference type="CDD" id="cd04202">
    <property type="entry name" value="CuRO_D2_2dMcoN_like"/>
    <property type="match status" value="1"/>
</dbReference>
<dbReference type="EMBL" id="QHHU01000001">
    <property type="protein sequence ID" value="RSM50774.1"/>
    <property type="molecule type" value="Genomic_DNA"/>
</dbReference>
<dbReference type="Pfam" id="PF07731">
    <property type="entry name" value="Cu-oxidase_2"/>
    <property type="match status" value="1"/>
</dbReference>
<dbReference type="OrthoDB" id="345021at2"/>
<organism evidence="6 7">
    <name type="scientific">Amycolatopsis balhimycina DSM 5908</name>
    <dbReference type="NCBI Taxonomy" id="1081091"/>
    <lineage>
        <taxon>Bacteria</taxon>
        <taxon>Bacillati</taxon>
        <taxon>Actinomycetota</taxon>
        <taxon>Actinomycetes</taxon>
        <taxon>Pseudonocardiales</taxon>
        <taxon>Pseudonocardiaceae</taxon>
        <taxon>Amycolatopsis</taxon>
    </lineage>
</organism>
<evidence type="ECO:0000313" key="6">
    <source>
        <dbReference type="EMBL" id="RSM50774.1"/>
    </source>
</evidence>
<keyword evidence="1" id="KW-0479">Metal-binding</keyword>
<dbReference type="InterPro" id="IPR011706">
    <property type="entry name" value="Cu-oxidase_C"/>
</dbReference>